<dbReference type="Proteomes" id="UP000005408">
    <property type="component" value="Unassembled WGS sequence"/>
</dbReference>
<reference evidence="1" key="1">
    <citation type="submission" date="2022-08" db="UniProtKB">
        <authorList>
            <consortium name="EnsemblMetazoa"/>
        </authorList>
    </citation>
    <scope>IDENTIFICATION</scope>
    <source>
        <strain evidence="1">05x7-T-G4-1.051#20</strain>
    </source>
</reference>
<protein>
    <submittedName>
        <fullName evidence="1">Uncharacterized protein</fullName>
    </submittedName>
</protein>
<evidence type="ECO:0000313" key="2">
    <source>
        <dbReference type="Proteomes" id="UP000005408"/>
    </source>
</evidence>
<dbReference type="EnsemblMetazoa" id="G7172.1">
    <property type="protein sequence ID" value="G7172.1:cds"/>
    <property type="gene ID" value="G7172"/>
</dbReference>
<organism evidence="1 2">
    <name type="scientific">Magallana gigas</name>
    <name type="common">Pacific oyster</name>
    <name type="synonym">Crassostrea gigas</name>
    <dbReference type="NCBI Taxonomy" id="29159"/>
    <lineage>
        <taxon>Eukaryota</taxon>
        <taxon>Metazoa</taxon>
        <taxon>Spiralia</taxon>
        <taxon>Lophotrochozoa</taxon>
        <taxon>Mollusca</taxon>
        <taxon>Bivalvia</taxon>
        <taxon>Autobranchia</taxon>
        <taxon>Pteriomorphia</taxon>
        <taxon>Ostreida</taxon>
        <taxon>Ostreoidea</taxon>
        <taxon>Ostreidae</taxon>
        <taxon>Magallana</taxon>
    </lineage>
</organism>
<accession>A0A8W8NIW0</accession>
<evidence type="ECO:0000313" key="1">
    <source>
        <dbReference type="EnsemblMetazoa" id="G7172.1:cds"/>
    </source>
</evidence>
<keyword evidence="2" id="KW-1185">Reference proteome</keyword>
<sequence length="254" mass="28699">MESSLVCSFSSFLPDKSKCTTSPYFPNENSLVYVKNCRRNIKNHLKSCNIGDIASEGHLICYRAGVFSLFGDYTICPFHRYSLGIRWKKKSSCSHPSHSTTAKAEVGRSITLSMSRHLHTVYGYIVPIGSGLCSRCRKNVTQEMKWCECCKDASSAQICKNTSDDTPEATLQQSRNLQTRTENYAEQCHSETENSAEQCHSETLSQTDESTTYTLSQESYPCEEFISREASTRMGTEKNKEICTLLFQSERFSP</sequence>
<name>A0A8W8NIW0_MAGGI</name>
<dbReference type="AlphaFoldDB" id="A0A8W8NIW0"/>
<proteinExistence type="predicted"/>